<sequence>MMNKPALYDAALAKWGYDAQVLVLAEECSELSASACRFVNHKANGAKLADEAADVEIMLEQLRHNGLACHIDRAKERKLVRLAKRLAMPDDNLLIAEPASSLALLDEAIYHVGEAQSLRMVGECPRKSARHARVAIGRLMYAAQLMIREAQQQEREALQQGGAS</sequence>
<name>A0AB33FVK6_SERMA</name>
<evidence type="ECO:0008006" key="3">
    <source>
        <dbReference type="Google" id="ProtNLM"/>
    </source>
</evidence>
<dbReference type="AlphaFoldDB" id="A0AB33FVK6"/>
<proteinExistence type="predicted"/>
<accession>A0AB33FVK6</accession>
<evidence type="ECO:0000313" key="1">
    <source>
        <dbReference type="EMBL" id="AWL70681.1"/>
    </source>
</evidence>
<gene>
    <name evidence="1" type="ORF">DKC05_25040</name>
</gene>
<organism evidence="1 2">
    <name type="scientific">Serratia marcescens</name>
    <dbReference type="NCBI Taxonomy" id="615"/>
    <lineage>
        <taxon>Bacteria</taxon>
        <taxon>Pseudomonadati</taxon>
        <taxon>Pseudomonadota</taxon>
        <taxon>Gammaproteobacteria</taxon>
        <taxon>Enterobacterales</taxon>
        <taxon>Yersiniaceae</taxon>
        <taxon>Serratia</taxon>
    </lineage>
</organism>
<reference evidence="1 2" key="1">
    <citation type="submission" date="2018-05" db="EMBL/GenBank/DDBJ databases">
        <title>Klebsiella quasipneumonaiae provides a window into carbapenemase gene transfer, plasmid rearrangements and nosocomial acquisition from the hospital environment.</title>
        <authorList>
            <person name="Mathers A.J."/>
            <person name="Vegesana K."/>
            <person name="Stoesser N."/>
            <person name="Crook D."/>
            <person name="Vaughan A."/>
            <person name="Barry K."/>
            <person name="Parikh H."/>
            <person name="Sebra R."/>
            <person name="Kotay S."/>
            <person name="Walker A.S."/>
            <person name="Sheppard A.E."/>
        </authorList>
    </citation>
    <scope>NUCLEOTIDE SEQUENCE [LARGE SCALE GENOMIC DNA]</scope>
    <source>
        <strain evidence="1 2">CAV1761</strain>
    </source>
</reference>
<evidence type="ECO:0000313" key="2">
    <source>
        <dbReference type="Proteomes" id="UP000245399"/>
    </source>
</evidence>
<dbReference type="CDD" id="cd11539">
    <property type="entry name" value="NTP-PPase_u2"/>
    <property type="match status" value="1"/>
</dbReference>
<dbReference type="RefSeq" id="WP_152903779.1">
    <property type="nucleotide sequence ID" value="NZ_CADDTT010000054.1"/>
</dbReference>
<dbReference type="EMBL" id="CP029449">
    <property type="protein sequence ID" value="AWL70681.1"/>
    <property type="molecule type" value="Genomic_DNA"/>
</dbReference>
<dbReference type="Proteomes" id="UP000245399">
    <property type="component" value="Chromosome"/>
</dbReference>
<protein>
    <recommendedName>
        <fullName evidence="3">Terminase</fullName>
    </recommendedName>
</protein>